<evidence type="ECO:0000256" key="12">
    <source>
        <dbReference type="HAMAP-Rule" id="MF_00848"/>
    </source>
</evidence>
<comment type="catalytic activity">
    <reaction evidence="10 12">
        <text>ATP + H2O = ADP + phosphate + H(+)</text>
        <dbReference type="Rhea" id="RHEA:13065"/>
        <dbReference type="ChEBI" id="CHEBI:15377"/>
        <dbReference type="ChEBI" id="CHEBI:15378"/>
        <dbReference type="ChEBI" id="CHEBI:30616"/>
        <dbReference type="ChEBI" id="CHEBI:43474"/>
        <dbReference type="ChEBI" id="CHEBI:456216"/>
    </reaction>
</comment>
<evidence type="ECO:0000256" key="5">
    <source>
        <dbReference type="ARBA" id="ARBA00022763"/>
    </source>
</evidence>
<dbReference type="PROSITE" id="PS50893">
    <property type="entry name" value="ABC_TRANSPORTER_2"/>
    <property type="match status" value="2"/>
</dbReference>
<dbReference type="InterPro" id="IPR051309">
    <property type="entry name" value="ABCF_ATPase"/>
</dbReference>
<dbReference type="GO" id="GO:0003677">
    <property type="term" value="F:DNA binding"/>
    <property type="evidence" value="ECO:0007669"/>
    <property type="project" value="UniProtKB-UniRule"/>
</dbReference>
<evidence type="ECO:0000256" key="1">
    <source>
        <dbReference type="ARBA" id="ARBA00022475"/>
    </source>
</evidence>
<dbReference type="Gene3D" id="3.40.50.300">
    <property type="entry name" value="P-loop containing nucleotide triphosphate hydrolases"/>
    <property type="match status" value="2"/>
</dbReference>
<keyword evidence="4 12" id="KW-0547">Nucleotide-binding</keyword>
<dbReference type="FunFam" id="3.40.50.300:FF:000309">
    <property type="entry name" value="ABC transporter ATP-binding protein"/>
    <property type="match status" value="1"/>
</dbReference>
<dbReference type="InterPro" id="IPR032524">
    <property type="entry name" value="ABC_tran_C"/>
</dbReference>
<dbReference type="EC" id="3.6.1.-" evidence="12"/>
<comment type="subcellular location">
    <subcellularLocation>
        <location evidence="12">Cytoplasm</location>
    </subcellularLocation>
    <text evidence="12">Associates with ribosomes.</text>
</comment>
<dbReference type="InterPro" id="IPR037118">
    <property type="entry name" value="Val-tRNA_synth_C_sf"/>
</dbReference>
<evidence type="ECO:0000256" key="11">
    <source>
        <dbReference type="ARBA" id="ARBA00061478"/>
    </source>
</evidence>
<keyword evidence="12" id="KW-0175">Coiled coil</keyword>
<dbReference type="PANTHER" id="PTHR42855:SF1">
    <property type="entry name" value="ABC TRANSPORTER DOMAIN-CONTAINING PROTEIN"/>
    <property type="match status" value="1"/>
</dbReference>
<dbReference type="InterPro" id="IPR003593">
    <property type="entry name" value="AAA+_ATPase"/>
</dbReference>
<feature type="coiled-coil region" evidence="12">
    <location>
        <begin position="572"/>
        <end position="606"/>
    </location>
</feature>
<evidence type="ECO:0000256" key="8">
    <source>
        <dbReference type="ARBA" id="ARBA00023125"/>
    </source>
</evidence>
<evidence type="ECO:0000256" key="7">
    <source>
        <dbReference type="ARBA" id="ARBA00022840"/>
    </source>
</evidence>
<dbReference type="PANTHER" id="PTHR42855">
    <property type="entry name" value="ABC TRANSPORTER ATP-BINDING SUBUNIT"/>
    <property type="match status" value="1"/>
</dbReference>
<dbReference type="GO" id="GO:0043022">
    <property type="term" value="F:ribosome binding"/>
    <property type="evidence" value="ECO:0007669"/>
    <property type="project" value="UniProtKB-UniRule"/>
</dbReference>
<dbReference type="RefSeq" id="WP_059269322.1">
    <property type="nucleotide sequence ID" value="NZ_CADILE010000001.1"/>
</dbReference>
<keyword evidence="1" id="KW-1003">Cell membrane</keyword>
<dbReference type="Proteomes" id="UP000494122">
    <property type="component" value="Unassembled WGS sequence"/>
</dbReference>
<dbReference type="InterPro" id="IPR017871">
    <property type="entry name" value="ABC_transporter-like_CS"/>
</dbReference>
<feature type="binding site" evidence="12">
    <location>
        <begin position="39"/>
        <end position="46"/>
    </location>
    <ligand>
        <name>ATP</name>
        <dbReference type="ChEBI" id="CHEBI:30616"/>
        <label>1</label>
    </ligand>
</feature>
<reference evidence="13 14" key="1">
    <citation type="submission" date="2020-04" db="EMBL/GenBank/DDBJ databases">
        <authorList>
            <person name="De Canck E."/>
        </authorList>
    </citation>
    <scope>NUCLEOTIDE SEQUENCE [LARGE SCALE GENOMIC DNA]</scope>
    <source>
        <strain evidence="13 14">LMG 3328</strain>
    </source>
</reference>
<keyword evidence="9 12" id="KW-0234">DNA repair</keyword>
<dbReference type="Gene3D" id="1.10.287.380">
    <property type="entry name" value="Valyl-tRNA synthetase, C-terminal domain"/>
    <property type="match status" value="1"/>
</dbReference>
<dbReference type="Pfam" id="PF00005">
    <property type="entry name" value="ABC_tran"/>
    <property type="match status" value="2"/>
</dbReference>
<keyword evidence="8 12" id="KW-0238">DNA-binding</keyword>
<evidence type="ECO:0000256" key="6">
    <source>
        <dbReference type="ARBA" id="ARBA00022801"/>
    </source>
</evidence>
<dbReference type="GO" id="GO:0005737">
    <property type="term" value="C:cytoplasm"/>
    <property type="evidence" value="ECO:0007669"/>
    <property type="project" value="UniProtKB-SubCell"/>
</dbReference>
<dbReference type="GO" id="GO:0006281">
    <property type="term" value="P:DNA repair"/>
    <property type="evidence" value="ECO:0007669"/>
    <property type="project" value="UniProtKB-KW"/>
</dbReference>
<dbReference type="FunFam" id="3.40.50.300:FF:000011">
    <property type="entry name" value="Putative ABC transporter ATP-binding component"/>
    <property type="match status" value="1"/>
</dbReference>
<evidence type="ECO:0000256" key="3">
    <source>
        <dbReference type="ARBA" id="ARBA00022737"/>
    </source>
</evidence>
<keyword evidence="1" id="KW-0472">Membrane</keyword>
<dbReference type="Pfam" id="PF16326">
    <property type="entry name" value="ABC_tran_CTD"/>
    <property type="match status" value="1"/>
</dbReference>
<dbReference type="InterPro" id="IPR043686">
    <property type="entry name" value="Uup"/>
</dbReference>
<dbReference type="EMBL" id="CADILE010000001">
    <property type="protein sequence ID" value="CAB3816076.1"/>
    <property type="molecule type" value="Genomic_DNA"/>
</dbReference>
<accession>A0A2M9GQC8</accession>
<evidence type="ECO:0000313" key="14">
    <source>
        <dbReference type="Proteomes" id="UP000494122"/>
    </source>
</evidence>
<dbReference type="InterPro" id="IPR003439">
    <property type="entry name" value="ABC_transporter-like_ATP-bd"/>
</dbReference>
<proteinExistence type="inferred from homology"/>
<evidence type="ECO:0000256" key="2">
    <source>
        <dbReference type="ARBA" id="ARBA00022490"/>
    </source>
</evidence>
<dbReference type="HAMAP" id="MF_00848">
    <property type="entry name" value="Uup"/>
    <property type="match status" value="1"/>
</dbReference>
<keyword evidence="7 12" id="KW-0067">ATP-binding</keyword>
<protein>
    <recommendedName>
        <fullName evidence="12">ATP-binding protein Uup</fullName>
        <ecNumber evidence="12">3.6.1.-</ecNumber>
    </recommendedName>
</protein>
<keyword evidence="5 12" id="KW-0227">DNA damage</keyword>
<dbReference type="InterPro" id="IPR032781">
    <property type="entry name" value="ABC_tran_Xtn"/>
</dbReference>
<name>A0A2M9GQC8_9BURK</name>
<organism evidence="13 14">
    <name type="scientific">Achromobacter ruhlandii</name>
    <dbReference type="NCBI Taxonomy" id="72557"/>
    <lineage>
        <taxon>Bacteria</taxon>
        <taxon>Pseudomonadati</taxon>
        <taxon>Pseudomonadota</taxon>
        <taxon>Betaproteobacteria</taxon>
        <taxon>Burkholderiales</taxon>
        <taxon>Alcaligenaceae</taxon>
        <taxon>Achromobacter</taxon>
    </lineage>
</organism>
<comment type="function">
    <text evidence="12">Probably plays a role in ribosome assembly or function. May be involved in resolution of branched DNA intermediates that result from template switching in postreplication gaps. Binds DNA and has ATPase activity.</text>
</comment>
<dbReference type="Pfam" id="PF12848">
    <property type="entry name" value="ABC_tran_Xtn"/>
    <property type="match status" value="1"/>
</dbReference>
<dbReference type="GO" id="GO:0016887">
    <property type="term" value="F:ATP hydrolysis activity"/>
    <property type="evidence" value="ECO:0007669"/>
    <property type="project" value="UniProtKB-UniRule"/>
</dbReference>
<gene>
    <name evidence="12 13" type="primary">uup</name>
    <name evidence="13" type="ORF">LMG3328_00007</name>
</gene>
<keyword evidence="6 12" id="KW-0378">Hydrolase</keyword>
<keyword evidence="2 12" id="KW-0963">Cytoplasm</keyword>
<feature type="binding site" evidence="12">
    <location>
        <begin position="319"/>
        <end position="326"/>
    </location>
    <ligand>
        <name>ATP</name>
        <dbReference type="ChEBI" id="CHEBI:30616"/>
        <label>2</label>
    </ligand>
</feature>
<dbReference type="GO" id="GO:0005524">
    <property type="term" value="F:ATP binding"/>
    <property type="evidence" value="ECO:0007669"/>
    <property type="project" value="UniProtKB-UniRule"/>
</dbReference>
<dbReference type="InterPro" id="IPR027417">
    <property type="entry name" value="P-loop_NTPase"/>
</dbReference>
<sequence>MALATLITLTDIQLAYGHHPLLDHADFAIQAGERIGLIGRNGAGKSSLLRLLDGRTVPDDGDIARSSGLRVATVEQEPELDENATVFDVVCNVDGDHEDWQRPSRVRAMLEKLGLPADAQIAGLSGGTRKRVALARALVEEPDLLLLDEPTNHLDFDGIAWLEEMLRTWKGAAVIITHDRRFLDSVATRIVELDRGRLLSFPGNFSQWQERKAQWLESERLEQARFDKLLAQEEVWIRKGVEARRTRNEGRVRRLERLRVERAERRERVGDVSLALAEGQRSGKLVAELEHVGKRFGDKIVVDDYSTTILRGDRIGIIGPNGAGKTTLLKLILGEMQPDNGKTRMGTNVSVAYFDQMRAQLDENATLVDIISPGSEWVEIGGTRKHVMSYLGDFLFSPARAGSPVRSLSGGERARLLLARLFARPANVLVLDEPTNDLDIETLELLEELLQEYSGTVLLVSHDRAFLNNVVTQTIAYEGNGHWRDYVGGYDEWVAQRPAPTPAAAAEEDAAKAARAADEAAARAKAAKPKPARAAKMNSWELRELEGLPDAIAALEAQQAELAGKLADGSLYRDAPAEVERINSELSKLESELEEKFARWELLEARRESAL</sequence>
<evidence type="ECO:0000256" key="4">
    <source>
        <dbReference type="ARBA" id="ARBA00022741"/>
    </source>
</evidence>
<evidence type="ECO:0000256" key="9">
    <source>
        <dbReference type="ARBA" id="ARBA00023204"/>
    </source>
</evidence>
<dbReference type="SMART" id="SM00382">
    <property type="entry name" value="AAA"/>
    <property type="match status" value="2"/>
</dbReference>
<dbReference type="SUPFAM" id="SSF52540">
    <property type="entry name" value="P-loop containing nucleoside triphosphate hydrolases"/>
    <property type="match status" value="2"/>
</dbReference>
<dbReference type="AlphaFoldDB" id="A0A2M9GQC8"/>
<evidence type="ECO:0000256" key="10">
    <source>
        <dbReference type="ARBA" id="ARBA00049360"/>
    </source>
</evidence>
<evidence type="ECO:0000313" key="13">
    <source>
        <dbReference type="EMBL" id="CAB3816076.1"/>
    </source>
</evidence>
<comment type="similarity">
    <text evidence="11 12">Belongs to the ABC transporter superfamily. ABCF family. Uup subfamily.</text>
</comment>
<keyword evidence="3 12" id="KW-0677">Repeat</keyword>
<dbReference type="CDD" id="cd03221">
    <property type="entry name" value="ABCF_EF-3"/>
    <property type="match status" value="2"/>
</dbReference>
<dbReference type="PROSITE" id="PS00211">
    <property type="entry name" value="ABC_TRANSPORTER_1"/>
    <property type="match status" value="1"/>
</dbReference>